<dbReference type="Proteomes" id="UP000053732">
    <property type="component" value="Unassembled WGS sequence"/>
</dbReference>
<accession>A0A0G4P6X6</accession>
<proteinExistence type="predicted"/>
<evidence type="ECO:0000313" key="2">
    <source>
        <dbReference type="EMBL" id="CRL22098.1"/>
    </source>
</evidence>
<gene>
    <name evidence="2" type="ORF">PCAMFM013_S007g000079</name>
</gene>
<dbReference type="EMBL" id="HG793140">
    <property type="protein sequence ID" value="CRL22098.1"/>
    <property type="molecule type" value="Genomic_DNA"/>
</dbReference>
<reference evidence="2 3" key="1">
    <citation type="journal article" date="2014" name="Nat. Commun.">
        <title>Multiple recent horizontal transfers of a large genomic region in cheese making fungi.</title>
        <authorList>
            <person name="Cheeseman K."/>
            <person name="Ropars J."/>
            <person name="Renault P."/>
            <person name="Dupont J."/>
            <person name="Gouzy J."/>
            <person name="Branca A."/>
            <person name="Abraham A.L."/>
            <person name="Ceppi M."/>
            <person name="Conseiller E."/>
            <person name="Debuchy R."/>
            <person name="Malagnac F."/>
            <person name="Goarin A."/>
            <person name="Silar P."/>
            <person name="Lacoste S."/>
            <person name="Sallet E."/>
            <person name="Bensimon A."/>
            <person name="Giraud T."/>
            <person name="Brygoo Y."/>
        </authorList>
    </citation>
    <scope>NUCLEOTIDE SEQUENCE [LARGE SCALE GENOMIC DNA]</scope>
    <source>
        <strain evidence="3">FM 013</strain>
    </source>
</reference>
<dbReference type="AlphaFoldDB" id="A0A0G4P6X6"/>
<feature type="compositionally biased region" description="Low complexity" evidence="1">
    <location>
        <begin position="17"/>
        <end position="30"/>
    </location>
</feature>
<name>A0A0G4P6X6_PENC3</name>
<feature type="region of interest" description="Disordered" evidence="1">
    <location>
        <begin position="1"/>
        <end position="30"/>
    </location>
</feature>
<organism evidence="2 3">
    <name type="scientific">Penicillium camemberti (strain FM 013)</name>
    <dbReference type="NCBI Taxonomy" id="1429867"/>
    <lineage>
        <taxon>Eukaryota</taxon>
        <taxon>Fungi</taxon>
        <taxon>Dikarya</taxon>
        <taxon>Ascomycota</taxon>
        <taxon>Pezizomycotina</taxon>
        <taxon>Eurotiomycetes</taxon>
        <taxon>Eurotiomycetidae</taxon>
        <taxon>Eurotiales</taxon>
        <taxon>Aspergillaceae</taxon>
        <taxon>Penicillium</taxon>
    </lineage>
</organism>
<evidence type="ECO:0000256" key="1">
    <source>
        <dbReference type="SAM" id="MobiDB-lite"/>
    </source>
</evidence>
<evidence type="ECO:0000313" key="3">
    <source>
        <dbReference type="Proteomes" id="UP000053732"/>
    </source>
</evidence>
<keyword evidence="3" id="KW-1185">Reference proteome</keyword>
<sequence length="45" mass="4787">MKVRGSQFPCSSQINYQGGPTPSDTPQTTQTKAAWATVTGCTQLL</sequence>
<protein>
    <submittedName>
        <fullName evidence="2">Str. FM013</fullName>
    </submittedName>
</protein>